<dbReference type="InterPro" id="IPR026992">
    <property type="entry name" value="DIOX_N"/>
</dbReference>
<name>A0A9W7HGG3_HIBTR</name>
<organism evidence="5 6">
    <name type="scientific">Hibiscus trionum</name>
    <name type="common">Flower of an hour</name>
    <dbReference type="NCBI Taxonomy" id="183268"/>
    <lineage>
        <taxon>Eukaryota</taxon>
        <taxon>Viridiplantae</taxon>
        <taxon>Streptophyta</taxon>
        <taxon>Embryophyta</taxon>
        <taxon>Tracheophyta</taxon>
        <taxon>Spermatophyta</taxon>
        <taxon>Magnoliopsida</taxon>
        <taxon>eudicotyledons</taxon>
        <taxon>Gunneridae</taxon>
        <taxon>Pentapetalae</taxon>
        <taxon>rosids</taxon>
        <taxon>malvids</taxon>
        <taxon>Malvales</taxon>
        <taxon>Malvaceae</taxon>
        <taxon>Malvoideae</taxon>
        <taxon>Hibiscus</taxon>
    </lineage>
</organism>
<feature type="domain" description="Non-haem dioxygenase N-terminal" evidence="4">
    <location>
        <begin position="7"/>
        <end position="111"/>
    </location>
</feature>
<keyword evidence="1" id="KW-0479">Metal-binding</keyword>
<comment type="caution">
    <text evidence="5">The sequence shown here is derived from an EMBL/GenBank/DDBJ whole genome shotgun (WGS) entry which is preliminary data.</text>
</comment>
<evidence type="ECO:0000256" key="1">
    <source>
        <dbReference type="ARBA" id="ARBA00022723"/>
    </source>
</evidence>
<sequence>MSDALQLPVVDLSSPDRFSTANSIRQACVDHGFFYLVNHGVGEGLVKKVFEQTDKFFSLPIEDKMKLARKNYRGYTALYAEKLDTTYLSTKGDPKESFYIGPLSDDLNQWPLAEDMPSWRSTMETYHQKVLSAATKLLSLIALSLKLEEDFFVKVGALTEPMAYIRLLRYPGDLDPCSEEIYGASAHSDYGTVTLLMTDGVPGLQVRSLLIIL</sequence>
<dbReference type="InterPro" id="IPR027443">
    <property type="entry name" value="IPNS-like_sf"/>
</dbReference>
<dbReference type="AlphaFoldDB" id="A0A9W7HGG3"/>
<dbReference type="Pfam" id="PF14226">
    <property type="entry name" value="DIOX_N"/>
    <property type="match status" value="1"/>
</dbReference>
<dbReference type="GO" id="GO:0046872">
    <property type="term" value="F:metal ion binding"/>
    <property type="evidence" value="ECO:0007669"/>
    <property type="project" value="UniProtKB-KW"/>
</dbReference>
<dbReference type="Gene3D" id="2.60.120.330">
    <property type="entry name" value="B-lactam Antibiotic, Isopenicillin N Synthase, Chain"/>
    <property type="match status" value="1"/>
</dbReference>
<dbReference type="PANTHER" id="PTHR10209:SF590">
    <property type="entry name" value="2-OXOGLUTARATE (2OG) AND FE(II)-DEPENDENT OXYGENASE SUPERFAMILY PROTEIN"/>
    <property type="match status" value="1"/>
</dbReference>
<evidence type="ECO:0000259" key="4">
    <source>
        <dbReference type="Pfam" id="PF14226"/>
    </source>
</evidence>
<accession>A0A9W7HGG3</accession>
<evidence type="ECO:0000256" key="3">
    <source>
        <dbReference type="ARBA" id="ARBA00023004"/>
    </source>
</evidence>
<evidence type="ECO:0000313" key="5">
    <source>
        <dbReference type="EMBL" id="GMI76403.1"/>
    </source>
</evidence>
<evidence type="ECO:0000256" key="2">
    <source>
        <dbReference type="ARBA" id="ARBA00023002"/>
    </source>
</evidence>
<dbReference type="GO" id="GO:0016491">
    <property type="term" value="F:oxidoreductase activity"/>
    <property type="evidence" value="ECO:0007669"/>
    <property type="project" value="UniProtKB-KW"/>
</dbReference>
<dbReference type="SUPFAM" id="SSF51197">
    <property type="entry name" value="Clavaminate synthase-like"/>
    <property type="match status" value="1"/>
</dbReference>
<dbReference type="EMBL" id="BSYR01000012">
    <property type="protein sequence ID" value="GMI76403.1"/>
    <property type="molecule type" value="Genomic_DNA"/>
</dbReference>
<proteinExistence type="predicted"/>
<dbReference type="Proteomes" id="UP001165190">
    <property type="component" value="Unassembled WGS sequence"/>
</dbReference>
<dbReference type="PANTHER" id="PTHR10209">
    <property type="entry name" value="OXIDOREDUCTASE, 2OG-FE II OXYGENASE FAMILY PROTEIN"/>
    <property type="match status" value="1"/>
</dbReference>
<dbReference type="PRINTS" id="PR00682">
    <property type="entry name" value="IPNSYNTHASE"/>
</dbReference>
<keyword evidence="3" id="KW-0408">Iron</keyword>
<keyword evidence="2" id="KW-0560">Oxidoreductase</keyword>
<evidence type="ECO:0000313" key="6">
    <source>
        <dbReference type="Proteomes" id="UP001165190"/>
    </source>
</evidence>
<protein>
    <recommendedName>
        <fullName evidence="4">Non-haem dioxygenase N-terminal domain-containing protein</fullName>
    </recommendedName>
</protein>
<keyword evidence="6" id="KW-1185">Reference proteome</keyword>
<dbReference type="OrthoDB" id="288590at2759"/>
<gene>
    <name evidence="5" type="ORF">HRI_001309600</name>
</gene>
<reference evidence="5" key="1">
    <citation type="submission" date="2023-05" db="EMBL/GenBank/DDBJ databases">
        <title>Genome and transcriptome analyses reveal genes involved in the formation of fine ridges on petal epidermal cells in Hibiscus trionum.</title>
        <authorList>
            <person name="Koshimizu S."/>
            <person name="Masuda S."/>
            <person name="Ishii T."/>
            <person name="Shirasu K."/>
            <person name="Hoshino A."/>
            <person name="Arita M."/>
        </authorList>
    </citation>
    <scope>NUCLEOTIDE SEQUENCE</scope>
    <source>
        <strain evidence="5">Hamamatsu line</strain>
    </source>
</reference>